<evidence type="ECO:0000256" key="5">
    <source>
        <dbReference type="ARBA" id="ARBA00034078"/>
    </source>
</evidence>
<dbReference type="SUPFAM" id="SSF50022">
    <property type="entry name" value="ISP domain"/>
    <property type="match status" value="1"/>
</dbReference>
<dbReference type="InterPro" id="IPR036922">
    <property type="entry name" value="Rieske_2Fe-2S_sf"/>
</dbReference>
<accession>A0ABY3PTX4</accession>
<evidence type="ECO:0000256" key="2">
    <source>
        <dbReference type="ARBA" id="ARBA00022723"/>
    </source>
</evidence>
<comment type="similarity">
    <text evidence="6">Belongs to the bacterial ring-hydroxylating dioxygenase ferredoxin component family.</text>
</comment>
<dbReference type="CDD" id="cd03467">
    <property type="entry name" value="Rieske"/>
    <property type="match status" value="1"/>
</dbReference>
<keyword evidence="4" id="KW-0411">Iron-sulfur</keyword>
<evidence type="ECO:0000313" key="8">
    <source>
        <dbReference type="EMBL" id="UFP97069.1"/>
    </source>
</evidence>
<feature type="domain" description="Rieske" evidence="7">
    <location>
        <begin position="4"/>
        <end position="113"/>
    </location>
</feature>
<reference evidence="8 9" key="1">
    <citation type="journal article" date="2021" name="Genome Biol. Evol.">
        <title>Complete Genome Sequencing of a Novel Gloeobacter Species from a Waterfall Cave in Mexico.</title>
        <authorList>
            <person name="Saw J.H."/>
            <person name="Cardona T."/>
            <person name="Montejano G."/>
        </authorList>
    </citation>
    <scope>NUCLEOTIDE SEQUENCE [LARGE SCALE GENOMIC DNA]</scope>
    <source>
        <strain evidence="8">MG652769</strain>
    </source>
</reference>
<evidence type="ECO:0000256" key="6">
    <source>
        <dbReference type="ARBA" id="ARBA00038001"/>
    </source>
</evidence>
<evidence type="ECO:0000313" key="9">
    <source>
        <dbReference type="Proteomes" id="UP001054846"/>
    </source>
</evidence>
<dbReference type="EMBL" id="CP063845">
    <property type="protein sequence ID" value="UFP97069.1"/>
    <property type="molecule type" value="Genomic_DNA"/>
</dbReference>
<keyword evidence="2" id="KW-0479">Metal-binding</keyword>
<evidence type="ECO:0000259" key="7">
    <source>
        <dbReference type="PROSITE" id="PS51296"/>
    </source>
</evidence>
<dbReference type="Proteomes" id="UP001054846">
    <property type="component" value="Chromosome"/>
</dbReference>
<evidence type="ECO:0000256" key="4">
    <source>
        <dbReference type="ARBA" id="ARBA00023014"/>
    </source>
</evidence>
<keyword evidence="9" id="KW-1185">Reference proteome</keyword>
<sequence>MQYLAVAYTRDIPAGRVYPVLAGGRELILVRDGEGNVYALDGLCPHQRLPLAGAEVWKGVLECPWHHFQYDVCTGENLYPRRVYPAQLAARLGDHVRPLRIYPVRTVDEQIQVGMPEAGGSPWTP</sequence>
<evidence type="ECO:0000256" key="1">
    <source>
        <dbReference type="ARBA" id="ARBA00022714"/>
    </source>
</evidence>
<dbReference type="Pfam" id="PF00355">
    <property type="entry name" value="Rieske"/>
    <property type="match status" value="1"/>
</dbReference>
<organism evidence="8 9">
    <name type="scientific">Gloeobacter morelensis MG652769</name>
    <dbReference type="NCBI Taxonomy" id="2781736"/>
    <lineage>
        <taxon>Bacteria</taxon>
        <taxon>Bacillati</taxon>
        <taxon>Cyanobacteriota</taxon>
        <taxon>Cyanophyceae</taxon>
        <taxon>Gloeobacterales</taxon>
        <taxon>Gloeobacteraceae</taxon>
        <taxon>Gloeobacter</taxon>
        <taxon>Gloeobacter morelensis</taxon>
    </lineage>
</organism>
<dbReference type="PANTHER" id="PTHR21496:SF0">
    <property type="entry name" value="RIESKE DOMAIN-CONTAINING PROTEIN"/>
    <property type="match status" value="1"/>
</dbReference>
<gene>
    <name evidence="8" type="ORF">ISF26_19845</name>
</gene>
<proteinExistence type="inferred from homology"/>
<keyword evidence="3" id="KW-0408">Iron</keyword>
<name>A0ABY3PTX4_9CYAN</name>
<dbReference type="InterPro" id="IPR017941">
    <property type="entry name" value="Rieske_2Fe-2S"/>
</dbReference>
<dbReference type="PANTHER" id="PTHR21496">
    <property type="entry name" value="FERREDOXIN-RELATED"/>
    <property type="match status" value="1"/>
</dbReference>
<evidence type="ECO:0000256" key="3">
    <source>
        <dbReference type="ARBA" id="ARBA00023004"/>
    </source>
</evidence>
<dbReference type="Gene3D" id="2.102.10.10">
    <property type="entry name" value="Rieske [2Fe-2S] iron-sulphur domain"/>
    <property type="match status" value="1"/>
</dbReference>
<keyword evidence="1" id="KW-0001">2Fe-2S</keyword>
<protein>
    <submittedName>
        <fullName evidence="8">Rieske (2Fe-2S) protein</fullName>
    </submittedName>
</protein>
<comment type="cofactor">
    <cofactor evidence="5">
        <name>[2Fe-2S] cluster</name>
        <dbReference type="ChEBI" id="CHEBI:190135"/>
    </cofactor>
</comment>
<dbReference type="PROSITE" id="PS51296">
    <property type="entry name" value="RIESKE"/>
    <property type="match status" value="1"/>
</dbReference>